<dbReference type="AlphaFoldDB" id="A0A6G1JPM5"/>
<dbReference type="PANTHER" id="PTHR42085:SF1">
    <property type="entry name" value="F-BOX DOMAIN-CONTAINING PROTEIN"/>
    <property type="match status" value="1"/>
</dbReference>
<dbReference type="EMBL" id="MU005569">
    <property type="protein sequence ID" value="KAF2692109.1"/>
    <property type="molecule type" value="Genomic_DNA"/>
</dbReference>
<organism evidence="1 2">
    <name type="scientific">Lentithecium fluviatile CBS 122367</name>
    <dbReference type="NCBI Taxonomy" id="1168545"/>
    <lineage>
        <taxon>Eukaryota</taxon>
        <taxon>Fungi</taxon>
        <taxon>Dikarya</taxon>
        <taxon>Ascomycota</taxon>
        <taxon>Pezizomycotina</taxon>
        <taxon>Dothideomycetes</taxon>
        <taxon>Pleosporomycetidae</taxon>
        <taxon>Pleosporales</taxon>
        <taxon>Massarineae</taxon>
        <taxon>Lentitheciaceae</taxon>
        <taxon>Lentithecium</taxon>
    </lineage>
</organism>
<dbReference type="Proteomes" id="UP000799291">
    <property type="component" value="Unassembled WGS sequence"/>
</dbReference>
<reference evidence="1" key="1">
    <citation type="journal article" date="2020" name="Stud. Mycol.">
        <title>101 Dothideomycetes genomes: a test case for predicting lifestyles and emergence of pathogens.</title>
        <authorList>
            <person name="Haridas S."/>
            <person name="Albert R."/>
            <person name="Binder M."/>
            <person name="Bloem J."/>
            <person name="Labutti K."/>
            <person name="Salamov A."/>
            <person name="Andreopoulos B."/>
            <person name="Baker S."/>
            <person name="Barry K."/>
            <person name="Bills G."/>
            <person name="Bluhm B."/>
            <person name="Cannon C."/>
            <person name="Castanera R."/>
            <person name="Culley D."/>
            <person name="Daum C."/>
            <person name="Ezra D."/>
            <person name="Gonzalez J."/>
            <person name="Henrissat B."/>
            <person name="Kuo A."/>
            <person name="Liang C."/>
            <person name="Lipzen A."/>
            <person name="Lutzoni F."/>
            <person name="Magnuson J."/>
            <person name="Mondo S."/>
            <person name="Nolan M."/>
            <person name="Ohm R."/>
            <person name="Pangilinan J."/>
            <person name="Park H.-J."/>
            <person name="Ramirez L."/>
            <person name="Alfaro M."/>
            <person name="Sun H."/>
            <person name="Tritt A."/>
            <person name="Yoshinaga Y."/>
            <person name="Zwiers L.-H."/>
            <person name="Turgeon B."/>
            <person name="Goodwin S."/>
            <person name="Spatafora J."/>
            <person name="Crous P."/>
            <person name="Grigoriev I."/>
        </authorList>
    </citation>
    <scope>NUCLEOTIDE SEQUENCE</scope>
    <source>
        <strain evidence="1">CBS 122367</strain>
    </source>
</reference>
<evidence type="ECO:0000313" key="2">
    <source>
        <dbReference type="Proteomes" id="UP000799291"/>
    </source>
</evidence>
<evidence type="ECO:0000313" key="1">
    <source>
        <dbReference type="EMBL" id="KAF2692109.1"/>
    </source>
</evidence>
<gene>
    <name evidence="1" type="ORF">K458DRAFT_482702</name>
</gene>
<accession>A0A6G1JPM5</accession>
<name>A0A6G1JPM5_9PLEO</name>
<dbReference type="OrthoDB" id="3767243at2759"/>
<dbReference type="InterPro" id="IPR038883">
    <property type="entry name" value="AN11006-like"/>
</dbReference>
<sequence length="351" mass="39674">MTPIIETPTETIGEANDAATVPNVAKNRIGFLDLPAELRNEIYDWVFGFTTDLIDPSGVFCMPKRNFSTDREPRSVHAGVALLSTCRQINQEAQSYIQMQAIGFLPLYQKISRRWTGWDTAGLEKATRFELGVDVPTVEDRYELVEVPISHHVNVTNPGPEDVTAMCMLNNFRNIMIKCYIHHRDDVWPPAILRDLADAVRVFSQNSDAVATSSGTPRRAHIDIGMILEYCAMIIAPVCDDRTWDRFVKETTSAIHHLIDVMLHDTNTIWTVQWECCDHDISPNDARPLQKALRERCLVKQIDTLEACGKHWAWKLCTRGKLSAYERELLLDVAHGNGGQCIRLGTHFGGM</sequence>
<protein>
    <submittedName>
        <fullName evidence="1">Uncharacterized protein</fullName>
    </submittedName>
</protein>
<keyword evidence="2" id="KW-1185">Reference proteome</keyword>
<dbReference type="PANTHER" id="PTHR42085">
    <property type="entry name" value="F-BOX DOMAIN-CONTAINING PROTEIN"/>
    <property type="match status" value="1"/>
</dbReference>
<proteinExistence type="predicted"/>